<feature type="transmembrane region" description="Helical" evidence="19">
    <location>
        <begin position="52"/>
        <end position="69"/>
    </location>
</feature>
<gene>
    <name evidence="21" type="ordered locus">amb2493</name>
</gene>
<evidence type="ECO:0000256" key="11">
    <source>
        <dbReference type="ARBA" id="ARBA00022692"/>
    </source>
</evidence>
<evidence type="ECO:0000256" key="9">
    <source>
        <dbReference type="ARBA" id="ARBA00022516"/>
    </source>
</evidence>
<evidence type="ECO:0000256" key="18">
    <source>
        <dbReference type="RuleBase" id="RU003938"/>
    </source>
</evidence>
<evidence type="ECO:0000256" key="10">
    <source>
        <dbReference type="ARBA" id="ARBA00022679"/>
    </source>
</evidence>
<evidence type="ECO:0000256" key="5">
    <source>
        <dbReference type="ARBA" id="ARBA00010185"/>
    </source>
</evidence>
<reference evidence="21 22" key="1">
    <citation type="journal article" date="2005" name="DNA Res.">
        <title>Complete genome sequence of the facultative anaerobic magnetotactic bacterium Magnetospirillum sp. strain AMB-1.</title>
        <authorList>
            <person name="Matsunaga T."/>
            <person name="Okamura Y."/>
            <person name="Fukuda Y."/>
            <person name="Wahyudi A.T."/>
            <person name="Murase Y."/>
            <person name="Takeyama H."/>
        </authorList>
    </citation>
    <scope>NUCLEOTIDE SEQUENCE [LARGE SCALE GENOMIC DNA]</scope>
    <source>
        <strain evidence="22">ATCC 700264 / AMB-1</strain>
    </source>
</reference>
<keyword evidence="13 19" id="KW-1133">Transmembrane helix</keyword>
<evidence type="ECO:0000256" key="4">
    <source>
        <dbReference type="ARBA" id="ARBA00005189"/>
    </source>
</evidence>
<evidence type="ECO:0000313" key="21">
    <source>
        <dbReference type="EMBL" id="BAE51297.1"/>
    </source>
</evidence>
<keyword evidence="11 18" id="KW-0812">Transmembrane</keyword>
<keyword evidence="12 18" id="KW-0548">Nucleotidyltransferase</keyword>
<dbReference type="STRING" id="342108.amb2493"/>
<evidence type="ECO:0000256" key="7">
    <source>
        <dbReference type="ARBA" id="ARBA00019373"/>
    </source>
</evidence>
<keyword evidence="16" id="KW-0594">Phospholipid biosynthesis</keyword>
<evidence type="ECO:0000256" key="19">
    <source>
        <dbReference type="SAM" id="Phobius"/>
    </source>
</evidence>
<keyword evidence="14" id="KW-0443">Lipid metabolism</keyword>
<comment type="similarity">
    <text evidence="5 18">Belongs to the CDS family.</text>
</comment>
<evidence type="ECO:0000256" key="13">
    <source>
        <dbReference type="ARBA" id="ARBA00022989"/>
    </source>
</evidence>
<dbReference type="RefSeq" id="WP_011384874.1">
    <property type="nucleotide sequence ID" value="NC_007626.1"/>
</dbReference>
<dbReference type="GO" id="GO:0016024">
    <property type="term" value="P:CDP-diacylglycerol biosynthetic process"/>
    <property type="evidence" value="ECO:0007669"/>
    <property type="project" value="UniProtKB-UniPathway"/>
</dbReference>
<dbReference type="GO" id="GO:0004605">
    <property type="term" value="F:phosphatidate cytidylyltransferase activity"/>
    <property type="evidence" value="ECO:0007669"/>
    <property type="project" value="UniProtKB-EC"/>
</dbReference>
<comment type="pathway">
    <text evidence="4">Lipid metabolism.</text>
</comment>
<evidence type="ECO:0000256" key="1">
    <source>
        <dbReference type="ARBA" id="ARBA00001698"/>
    </source>
</evidence>
<evidence type="ECO:0000256" key="8">
    <source>
        <dbReference type="ARBA" id="ARBA00022475"/>
    </source>
</evidence>
<feature type="transmembrane region" description="Helical" evidence="19">
    <location>
        <begin position="75"/>
        <end position="92"/>
    </location>
</feature>
<keyword evidence="9" id="KW-0444">Lipid biosynthesis</keyword>
<dbReference type="OrthoDB" id="9799199at2"/>
<name>Q2W4C8_PARM1</name>
<keyword evidence="10 18" id="KW-0808">Transferase</keyword>
<evidence type="ECO:0000256" key="16">
    <source>
        <dbReference type="ARBA" id="ARBA00023209"/>
    </source>
</evidence>
<evidence type="ECO:0000256" key="15">
    <source>
        <dbReference type="ARBA" id="ARBA00023136"/>
    </source>
</evidence>
<dbReference type="Pfam" id="PF01148">
    <property type="entry name" value="CTP_transf_1"/>
    <property type="match status" value="1"/>
</dbReference>
<evidence type="ECO:0000313" key="22">
    <source>
        <dbReference type="Proteomes" id="UP000007058"/>
    </source>
</evidence>
<dbReference type="KEGG" id="mag:amb2493"/>
<dbReference type="InterPro" id="IPR000374">
    <property type="entry name" value="PC_trans"/>
</dbReference>
<keyword evidence="22" id="KW-1185">Reference proteome</keyword>
<evidence type="ECO:0000256" key="17">
    <source>
        <dbReference type="ARBA" id="ARBA00023264"/>
    </source>
</evidence>
<keyword evidence="20" id="KW-0732">Signal</keyword>
<keyword evidence="15 19" id="KW-0472">Membrane</keyword>
<protein>
    <recommendedName>
        <fullName evidence="7 18">Phosphatidate cytidylyltransferase</fullName>
        <ecNumber evidence="6 18">2.7.7.41</ecNumber>
    </recommendedName>
</protein>
<feature type="transmembrane region" description="Helical" evidence="19">
    <location>
        <begin position="123"/>
        <end position="145"/>
    </location>
</feature>
<proteinExistence type="inferred from homology"/>
<dbReference type="Proteomes" id="UP000007058">
    <property type="component" value="Chromosome"/>
</dbReference>
<dbReference type="PROSITE" id="PS01315">
    <property type="entry name" value="CDS"/>
    <property type="match status" value="1"/>
</dbReference>
<feature type="transmembrane region" description="Helical" evidence="19">
    <location>
        <begin position="191"/>
        <end position="210"/>
    </location>
</feature>
<evidence type="ECO:0000256" key="6">
    <source>
        <dbReference type="ARBA" id="ARBA00012487"/>
    </source>
</evidence>
<feature type="signal peptide" evidence="20">
    <location>
        <begin position="1"/>
        <end position="19"/>
    </location>
</feature>
<evidence type="ECO:0000256" key="12">
    <source>
        <dbReference type="ARBA" id="ARBA00022695"/>
    </source>
</evidence>
<evidence type="ECO:0000256" key="2">
    <source>
        <dbReference type="ARBA" id="ARBA00004651"/>
    </source>
</evidence>
<feature type="transmembrane region" description="Helical" evidence="19">
    <location>
        <begin position="165"/>
        <end position="185"/>
    </location>
</feature>
<dbReference type="PANTHER" id="PTHR46382:SF1">
    <property type="entry name" value="PHOSPHATIDATE CYTIDYLYLTRANSFERASE"/>
    <property type="match status" value="1"/>
</dbReference>
<dbReference type="PANTHER" id="PTHR46382">
    <property type="entry name" value="PHOSPHATIDATE CYTIDYLYLTRANSFERASE"/>
    <property type="match status" value="1"/>
</dbReference>
<sequence length="262" mass="26494">MLKTRALSALVMAPPALLAAWAGGYAFGALIALCAALMCWEWHRMLNGAFTLSGKVAALGCSAAALLAVSRPEMGLALAALAAVVSSALAGGDRSGRGWAAFGAIYGGVPSVALVWLRGDPTVGNAVIWWLLLVVWSTDIGAYAFGRLIGGPKLLPLVSPKKTWAGLIGGMISAGLAALLVALAVGAAAGLAVFAAGAIVAVVAQIGDLFESWIKRRCNVKDSSNIIPGHGGVLDRVDGLLTAALAVAALSLATGKTVLDWQ</sequence>
<dbReference type="EC" id="2.7.7.41" evidence="6 18"/>
<feature type="transmembrane region" description="Helical" evidence="19">
    <location>
        <begin position="20"/>
        <end position="40"/>
    </location>
</feature>
<comment type="subcellular location">
    <subcellularLocation>
        <location evidence="2">Cell membrane</location>
        <topology evidence="2">Multi-pass membrane protein</topology>
    </subcellularLocation>
</comment>
<keyword evidence="17" id="KW-1208">Phospholipid metabolism</keyword>
<evidence type="ECO:0000256" key="14">
    <source>
        <dbReference type="ARBA" id="ARBA00023098"/>
    </source>
</evidence>
<dbReference type="HOGENOM" id="CLU_037294_1_1_5"/>
<organism evidence="21 22">
    <name type="scientific">Paramagnetospirillum magneticum (strain ATCC 700264 / AMB-1)</name>
    <name type="common">Magnetospirillum magneticum</name>
    <dbReference type="NCBI Taxonomy" id="342108"/>
    <lineage>
        <taxon>Bacteria</taxon>
        <taxon>Pseudomonadati</taxon>
        <taxon>Pseudomonadota</taxon>
        <taxon>Alphaproteobacteria</taxon>
        <taxon>Rhodospirillales</taxon>
        <taxon>Magnetospirillaceae</taxon>
        <taxon>Paramagnetospirillum</taxon>
    </lineage>
</organism>
<dbReference type="AlphaFoldDB" id="Q2W4C8"/>
<accession>Q2W4C8</accession>
<feature type="chain" id="PRO_5004218187" description="Phosphatidate cytidylyltransferase" evidence="20">
    <location>
        <begin position="20"/>
        <end position="262"/>
    </location>
</feature>
<dbReference type="UniPathway" id="UPA00557">
    <property type="reaction ID" value="UER00614"/>
</dbReference>
<feature type="transmembrane region" description="Helical" evidence="19">
    <location>
        <begin position="99"/>
        <end position="117"/>
    </location>
</feature>
<evidence type="ECO:0000256" key="3">
    <source>
        <dbReference type="ARBA" id="ARBA00005119"/>
    </source>
</evidence>
<dbReference type="EMBL" id="AP007255">
    <property type="protein sequence ID" value="BAE51297.1"/>
    <property type="molecule type" value="Genomic_DNA"/>
</dbReference>
<comment type="catalytic activity">
    <reaction evidence="1 18">
        <text>a 1,2-diacyl-sn-glycero-3-phosphate + CTP + H(+) = a CDP-1,2-diacyl-sn-glycerol + diphosphate</text>
        <dbReference type="Rhea" id="RHEA:16229"/>
        <dbReference type="ChEBI" id="CHEBI:15378"/>
        <dbReference type="ChEBI" id="CHEBI:33019"/>
        <dbReference type="ChEBI" id="CHEBI:37563"/>
        <dbReference type="ChEBI" id="CHEBI:58332"/>
        <dbReference type="ChEBI" id="CHEBI:58608"/>
        <dbReference type="EC" id="2.7.7.41"/>
    </reaction>
</comment>
<evidence type="ECO:0000256" key="20">
    <source>
        <dbReference type="SAM" id="SignalP"/>
    </source>
</evidence>
<dbReference type="GO" id="GO:0005886">
    <property type="term" value="C:plasma membrane"/>
    <property type="evidence" value="ECO:0007669"/>
    <property type="project" value="UniProtKB-SubCell"/>
</dbReference>
<comment type="pathway">
    <text evidence="3 18">Phospholipid metabolism; CDP-diacylglycerol biosynthesis; CDP-diacylglycerol from sn-glycerol 3-phosphate: step 3/3.</text>
</comment>
<keyword evidence="8" id="KW-1003">Cell membrane</keyword>